<organism evidence="3 4">
    <name type="scientific">Fusarium pseudograminearum (strain CS3096)</name>
    <name type="common">Wheat and barley crown-rot fungus</name>
    <dbReference type="NCBI Taxonomy" id="1028729"/>
    <lineage>
        <taxon>Eukaryota</taxon>
        <taxon>Fungi</taxon>
        <taxon>Dikarya</taxon>
        <taxon>Ascomycota</taxon>
        <taxon>Pezizomycotina</taxon>
        <taxon>Sordariomycetes</taxon>
        <taxon>Hypocreomycetidae</taxon>
        <taxon>Hypocreales</taxon>
        <taxon>Nectriaceae</taxon>
        <taxon>Fusarium</taxon>
    </lineage>
</organism>
<feature type="compositionally biased region" description="Low complexity" evidence="1">
    <location>
        <begin position="198"/>
        <end position="209"/>
    </location>
</feature>
<comment type="caution">
    <text evidence="3">The sequence shown here is derived from an EMBL/GenBank/DDBJ whole genome shotgun (WGS) entry which is preliminary data.</text>
</comment>
<evidence type="ECO:0000256" key="1">
    <source>
        <dbReference type="SAM" id="MobiDB-lite"/>
    </source>
</evidence>
<evidence type="ECO:0000256" key="2">
    <source>
        <dbReference type="SAM" id="SignalP"/>
    </source>
</evidence>
<proteinExistence type="predicted"/>
<feature type="compositionally biased region" description="Low complexity" evidence="1">
    <location>
        <begin position="217"/>
        <end position="230"/>
    </location>
</feature>
<dbReference type="AlphaFoldDB" id="K3VKS3"/>
<dbReference type="OrthoDB" id="5146670at2759"/>
<reference evidence="3 4" key="1">
    <citation type="journal article" date="2012" name="PLoS Pathog.">
        <title>Comparative pathogenomics reveals horizontally acquired novel virulence genes in fungi infecting cereal hosts.</title>
        <authorList>
            <person name="Gardiner D.M."/>
            <person name="McDonald M.C."/>
            <person name="Covarelli L."/>
            <person name="Solomon P.S."/>
            <person name="Rusu A.G."/>
            <person name="Marshall M."/>
            <person name="Kazan K."/>
            <person name="Chakraborty S."/>
            <person name="McDonald B.A."/>
            <person name="Manners J.M."/>
        </authorList>
    </citation>
    <scope>NUCLEOTIDE SEQUENCE [LARGE SCALE GENOMIC DNA]</scope>
    <source>
        <strain evidence="3 4">CS3096</strain>
    </source>
</reference>
<sequence length="263" mass="26850">MKSSIPLTLLSLAPYMAEAQKSTTKYSSTTVFIPPVKTGSATNIYASIITSDDSSTEYLLGCQTALRASTYSCDNDFSGITYTRYKSSMDVKFGVTSFGCETGNDQAICATKTATGDAETRTLSSSESSLWMTAITFVDVKKRKTTSTHAKETGSSSPKLCKRKVRDHANSGSSGGSDSGSDSGSGSGSGTGSGTGSGSTSSGSTSSGDTDADADGDSGSTTKKPHNNNNNDDDKDCSAASVASLSWAALAMGLGGYLGLNLA</sequence>
<dbReference type="KEGG" id="fpu:FPSE_05822"/>
<dbReference type="GeneID" id="20364440"/>
<dbReference type="HOGENOM" id="CLU_093912_0_0_1"/>
<keyword evidence="4" id="KW-1185">Reference proteome</keyword>
<feature type="chain" id="PRO_5003870897" evidence="2">
    <location>
        <begin position="20"/>
        <end position="263"/>
    </location>
</feature>
<accession>K3VKS3</accession>
<name>K3VKS3_FUSPC</name>
<dbReference type="RefSeq" id="XP_009257215.1">
    <property type="nucleotide sequence ID" value="XM_009258940.1"/>
</dbReference>
<protein>
    <submittedName>
        <fullName evidence="3">Uncharacterized protein</fullName>
    </submittedName>
</protein>
<dbReference type="EMBL" id="AFNW01000123">
    <property type="protein sequence ID" value="EKJ74048.1"/>
    <property type="molecule type" value="Genomic_DNA"/>
</dbReference>
<dbReference type="eggNOG" id="ENOG502RC62">
    <property type="taxonomic scope" value="Eukaryota"/>
</dbReference>
<dbReference type="Proteomes" id="UP000007978">
    <property type="component" value="Chromosome 3"/>
</dbReference>
<evidence type="ECO:0000313" key="4">
    <source>
        <dbReference type="Proteomes" id="UP000007978"/>
    </source>
</evidence>
<feature type="compositionally biased region" description="Gly residues" evidence="1">
    <location>
        <begin position="173"/>
        <end position="197"/>
    </location>
</feature>
<gene>
    <name evidence="3" type="ORF">FPSE_05822</name>
</gene>
<feature type="signal peptide" evidence="2">
    <location>
        <begin position="1"/>
        <end position="19"/>
    </location>
</feature>
<evidence type="ECO:0000313" key="3">
    <source>
        <dbReference type="EMBL" id="EKJ74048.1"/>
    </source>
</evidence>
<feature type="region of interest" description="Disordered" evidence="1">
    <location>
        <begin position="143"/>
        <end position="237"/>
    </location>
</feature>
<keyword evidence="2" id="KW-0732">Signal</keyword>